<keyword evidence="4 10" id="KW-0812">Transmembrane</keyword>
<evidence type="ECO:0000256" key="7">
    <source>
        <dbReference type="ARBA" id="ARBA00023136"/>
    </source>
</evidence>
<feature type="region of interest" description="Disordered" evidence="9">
    <location>
        <begin position="1"/>
        <end position="52"/>
    </location>
</feature>
<keyword evidence="2" id="KW-0813">Transport</keyword>
<evidence type="ECO:0000313" key="11">
    <source>
        <dbReference type="EMBL" id="GHE65562.1"/>
    </source>
</evidence>
<gene>
    <name evidence="11" type="ORF">GCM10017771_89210</name>
</gene>
<dbReference type="Pfam" id="PF02653">
    <property type="entry name" value="BPD_transp_2"/>
    <property type="match status" value="1"/>
</dbReference>
<accession>A0A918ZSC9</accession>
<keyword evidence="7 10" id="KW-0472">Membrane</keyword>
<feature type="transmembrane region" description="Helical" evidence="10">
    <location>
        <begin position="120"/>
        <end position="142"/>
    </location>
</feature>
<keyword evidence="5" id="KW-0029">Amino-acid transport</keyword>
<organism evidence="11 12">
    <name type="scientific">Streptomyces capitiformicae</name>
    <dbReference type="NCBI Taxonomy" id="2014920"/>
    <lineage>
        <taxon>Bacteria</taxon>
        <taxon>Bacillati</taxon>
        <taxon>Actinomycetota</taxon>
        <taxon>Actinomycetes</taxon>
        <taxon>Kitasatosporales</taxon>
        <taxon>Streptomycetaceae</taxon>
        <taxon>Streptomyces</taxon>
    </lineage>
</organism>
<feature type="transmembrane region" description="Helical" evidence="10">
    <location>
        <begin position="314"/>
        <end position="335"/>
    </location>
</feature>
<keyword evidence="12" id="KW-1185">Reference proteome</keyword>
<evidence type="ECO:0000256" key="9">
    <source>
        <dbReference type="SAM" id="MobiDB-lite"/>
    </source>
</evidence>
<dbReference type="EMBL" id="BNAT01000062">
    <property type="protein sequence ID" value="GHE65562.1"/>
    <property type="molecule type" value="Genomic_DNA"/>
</dbReference>
<dbReference type="GO" id="GO:0006865">
    <property type="term" value="P:amino acid transport"/>
    <property type="evidence" value="ECO:0007669"/>
    <property type="project" value="UniProtKB-KW"/>
</dbReference>
<dbReference type="GO" id="GO:0022857">
    <property type="term" value="F:transmembrane transporter activity"/>
    <property type="evidence" value="ECO:0007669"/>
    <property type="project" value="InterPro"/>
</dbReference>
<evidence type="ECO:0000256" key="3">
    <source>
        <dbReference type="ARBA" id="ARBA00022475"/>
    </source>
</evidence>
<reference evidence="11" key="2">
    <citation type="submission" date="2020-09" db="EMBL/GenBank/DDBJ databases">
        <authorList>
            <person name="Sun Q."/>
            <person name="Zhou Y."/>
        </authorList>
    </citation>
    <scope>NUCLEOTIDE SEQUENCE</scope>
    <source>
        <strain evidence="11">CGMCC 4.7403</strain>
    </source>
</reference>
<dbReference type="InterPro" id="IPR052157">
    <property type="entry name" value="BCAA_transport_permease"/>
</dbReference>
<feature type="transmembrane region" description="Helical" evidence="10">
    <location>
        <begin position="58"/>
        <end position="82"/>
    </location>
</feature>
<evidence type="ECO:0000256" key="1">
    <source>
        <dbReference type="ARBA" id="ARBA00004651"/>
    </source>
</evidence>
<keyword evidence="6 10" id="KW-1133">Transmembrane helix</keyword>
<name>A0A918ZSC9_9ACTN</name>
<reference evidence="11" key="1">
    <citation type="journal article" date="2014" name="Int. J. Syst. Evol. Microbiol.">
        <title>Complete genome sequence of Corynebacterium casei LMG S-19264T (=DSM 44701T), isolated from a smear-ripened cheese.</title>
        <authorList>
            <consortium name="US DOE Joint Genome Institute (JGI-PGF)"/>
            <person name="Walter F."/>
            <person name="Albersmeier A."/>
            <person name="Kalinowski J."/>
            <person name="Ruckert C."/>
        </authorList>
    </citation>
    <scope>NUCLEOTIDE SEQUENCE</scope>
    <source>
        <strain evidence="11">CGMCC 4.7403</strain>
    </source>
</reference>
<evidence type="ECO:0000313" key="12">
    <source>
        <dbReference type="Proteomes" id="UP000603227"/>
    </source>
</evidence>
<dbReference type="CDD" id="cd06582">
    <property type="entry name" value="TM_PBP1_LivH_like"/>
    <property type="match status" value="1"/>
</dbReference>
<proteinExistence type="inferred from homology"/>
<evidence type="ECO:0000256" key="10">
    <source>
        <dbReference type="SAM" id="Phobius"/>
    </source>
</evidence>
<dbReference type="InterPro" id="IPR017779">
    <property type="entry name" value="ABC_UrtB_bac"/>
</dbReference>
<dbReference type="Proteomes" id="UP000603227">
    <property type="component" value="Unassembled WGS sequence"/>
</dbReference>
<evidence type="ECO:0000256" key="6">
    <source>
        <dbReference type="ARBA" id="ARBA00022989"/>
    </source>
</evidence>
<feature type="compositionally biased region" description="Basic residues" evidence="9">
    <location>
        <begin position="35"/>
        <end position="52"/>
    </location>
</feature>
<dbReference type="InterPro" id="IPR001851">
    <property type="entry name" value="ABC_transp_permease"/>
</dbReference>
<evidence type="ECO:0000256" key="4">
    <source>
        <dbReference type="ARBA" id="ARBA00022692"/>
    </source>
</evidence>
<evidence type="ECO:0000256" key="2">
    <source>
        <dbReference type="ARBA" id="ARBA00022448"/>
    </source>
</evidence>
<feature type="transmembrane region" description="Helical" evidence="10">
    <location>
        <begin position="283"/>
        <end position="307"/>
    </location>
</feature>
<protein>
    <submittedName>
        <fullName evidence="11">Branched-chain amino acid ABC transporter permease</fullName>
    </submittedName>
</protein>
<dbReference type="GO" id="GO:0005886">
    <property type="term" value="C:plasma membrane"/>
    <property type="evidence" value="ECO:0007669"/>
    <property type="project" value="UniProtKB-SubCell"/>
</dbReference>
<comment type="similarity">
    <text evidence="8">Belongs to the binding-protein-dependent transport system permease family. LivHM subfamily.</text>
</comment>
<sequence length="349" mass="37179">MLAQFPAPLKGRGELSDQPRTTRTRQCTPNPPSSKAKRGRRGSRAHPPRTPRSRYMTVILNQSFTGISIGAVLLLIALGLTLTFGQMGVINMAHGEFIMAGAYTTYVLQKDISGAGISLLVALPLAFLVAGGLGALLEWLLIRRLYTRPLDTLLVTWGVSLMLQQLARDIFGAPNVQTHAPDLLTGNISVGGITFANNRLFILGLALLCVLGLTLILRLTPLGRRIRAVVQNRDLAEVSGIATGRVDRMTFFIGSGLAGVAGVALTLVGPIGPTMGTNYIVDAFLVVVVGGIAQLKGSVITAFALGVLQSVLEYSTTVSVAKVIVLVAIVAFLQWRPQGLYTLRTRSLA</sequence>
<comment type="subcellular location">
    <subcellularLocation>
        <location evidence="1">Cell membrane</location>
        <topology evidence="1">Multi-pass membrane protein</topology>
    </subcellularLocation>
</comment>
<evidence type="ECO:0000256" key="5">
    <source>
        <dbReference type="ARBA" id="ARBA00022970"/>
    </source>
</evidence>
<dbReference type="AlphaFoldDB" id="A0A918ZSC9"/>
<comment type="caution">
    <text evidence="11">The sequence shown here is derived from an EMBL/GenBank/DDBJ whole genome shotgun (WGS) entry which is preliminary data.</text>
</comment>
<dbReference type="NCBIfam" id="TIGR03409">
    <property type="entry name" value="urea_trans_UrtB"/>
    <property type="match status" value="1"/>
</dbReference>
<keyword evidence="3" id="KW-1003">Cell membrane</keyword>
<feature type="transmembrane region" description="Helical" evidence="10">
    <location>
        <begin position="200"/>
        <end position="217"/>
    </location>
</feature>
<dbReference type="PANTHER" id="PTHR11795:SF447">
    <property type="entry name" value="ABC TRANSPORTER PERMEASE PROTEIN"/>
    <property type="match status" value="1"/>
</dbReference>
<evidence type="ECO:0000256" key="8">
    <source>
        <dbReference type="ARBA" id="ARBA00037998"/>
    </source>
</evidence>
<feature type="compositionally biased region" description="Low complexity" evidence="9">
    <location>
        <begin position="19"/>
        <end position="28"/>
    </location>
</feature>
<feature type="transmembrane region" description="Helical" evidence="10">
    <location>
        <begin position="251"/>
        <end position="271"/>
    </location>
</feature>
<dbReference type="PANTHER" id="PTHR11795">
    <property type="entry name" value="BRANCHED-CHAIN AMINO ACID TRANSPORT SYSTEM PERMEASE PROTEIN LIVH"/>
    <property type="match status" value="1"/>
</dbReference>